<organism evidence="1 2">
    <name type="scientific">Microthlaspi erraticum</name>
    <dbReference type="NCBI Taxonomy" id="1685480"/>
    <lineage>
        <taxon>Eukaryota</taxon>
        <taxon>Viridiplantae</taxon>
        <taxon>Streptophyta</taxon>
        <taxon>Embryophyta</taxon>
        <taxon>Tracheophyta</taxon>
        <taxon>Spermatophyta</taxon>
        <taxon>Magnoliopsida</taxon>
        <taxon>eudicotyledons</taxon>
        <taxon>Gunneridae</taxon>
        <taxon>Pentapetalae</taxon>
        <taxon>rosids</taxon>
        <taxon>malvids</taxon>
        <taxon>Brassicales</taxon>
        <taxon>Brassicaceae</taxon>
        <taxon>Coluteocarpeae</taxon>
        <taxon>Microthlaspi</taxon>
    </lineage>
</organism>
<comment type="caution">
    <text evidence="1">The sequence shown here is derived from an EMBL/GenBank/DDBJ whole genome shotgun (WGS) entry which is preliminary data.</text>
</comment>
<evidence type="ECO:0000313" key="1">
    <source>
        <dbReference type="EMBL" id="CAA7040264.1"/>
    </source>
</evidence>
<dbReference type="OrthoDB" id="1039958at2759"/>
<dbReference type="InterPro" id="IPR006462">
    <property type="entry name" value="MS5"/>
</dbReference>
<dbReference type="AlphaFoldDB" id="A0A6D2JAK2"/>
<gene>
    <name evidence="1" type="ORF">MERR_LOCUS27499</name>
</gene>
<name>A0A6D2JAK2_9BRAS</name>
<proteinExistence type="predicted"/>
<sequence>MIGRAQRKLNAANKRGGDPWEHVEEYKMFDLKGSTMETHENICDEASPCPIIVLLYARMGLHRYNLLQGTKLALSRVQKYVNARAGGVAAGSYYITLDAMDPAVGSSSLHTFQTHVTEESFGCFILTSNIARIRGDSSAGRGEILLDHSLPEWPAENPFEKYYLVKEPDNEWIRLYMELVVVTNDWDRKAEDFGPKLEIVKVAMDANGEGPDALNAVFYLRFKDLYEAQIGKALDRFAIVRRRFNEEKGSFSLVGSEVEPNVDSQMKALHL</sequence>
<reference evidence="1" key="1">
    <citation type="submission" date="2020-01" db="EMBL/GenBank/DDBJ databases">
        <authorList>
            <person name="Mishra B."/>
        </authorList>
    </citation>
    <scope>NUCLEOTIDE SEQUENCE [LARGE SCALE GENOMIC DNA]</scope>
</reference>
<keyword evidence="2" id="KW-1185">Reference proteome</keyword>
<dbReference type="Proteomes" id="UP000467841">
    <property type="component" value="Unassembled WGS sequence"/>
</dbReference>
<accession>A0A6D2JAK2</accession>
<protein>
    <submittedName>
        <fullName evidence="1">Uncharacterized protein</fullName>
    </submittedName>
</protein>
<evidence type="ECO:0000313" key="2">
    <source>
        <dbReference type="Proteomes" id="UP000467841"/>
    </source>
</evidence>
<dbReference type="PANTHER" id="PTHR31260">
    <property type="entry name" value="CYSTATIN/MONELLIN SUPERFAMILY PROTEIN"/>
    <property type="match status" value="1"/>
</dbReference>
<dbReference type="Pfam" id="PF04776">
    <property type="entry name" value="protein_MS5"/>
    <property type="match status" value="1"/>
</dbReference>
<dbReference type="EMBL" id="CACVBM020001226">
    <property type="protein sequence ID" value="CAA7040264.1"/>
    <property type="molecule type" value="Genomic_DNA"/>
</dbReference>
<dbReference type="NCBIfam" id="TIGR01572">
    <property type="entry name" value="A_thl_para_3677"/>
    <property type="match status" value="1"/>
</dbReference>
<dbReference type="PANTHER" id="PTHR31260:SF39">
    <property type="entry name" value="BNAA09G28770D PROTEIN"/>
    <property type="match status" value="1"/>
</dbReference>